<organism evidence="2 3">
    <name type="scientific">Pyrenophora seminiperda CCB06</name>
    <dbReference type="NCBI Taxonomy" id="1302712"/>
    <lineage>
        <taxon>Eukaryota</taxon>
        <taxon>Fungi</taxon>
        <taxon>Dikarya</taxon>
        <taxon>Ascomycota</taxon>
        <taxon>Pezizomycotina</taxon>
        <taxon>Dothideomycetes</taxon>
        <taxon>Pleosporomycetidae</taxon>
        <taxon>Pleosporales</taxon>
        <taxon>Pleosporineae</taxon>
        <taxon>Pleosporaceae</taxon>
        <taxon>Pyrenophora</taxon>
    </lineage>
</organism>
<feature type="region of interest" description="Disordered" evidence="1">
    <location>
        <begin position="1"/>
        <end position="177"/>
    </location>
</feature>
<dbReference type="EMBL" id="KE747827">
    <property type="protein sequence ID" value="RMZ71643.1"/>
    <property type="molecule type" value="Genomic_DNA"/>
</dbReference>
<feature type="compositionally biased region" description="Basic residues" evidence="1">
    <location>
        <begin position="121"/>
        <end position="138"/>
    </location>
</feature>
<keyword evidence="3" id="KW-1185">Reference proteome</keyword>
<evidence type="ECO:0000313" key="2">
    <source>
        <dbReference type="EMBL" id="RMZ71643.1"/>
    </source>
</evidence>
<feature type="compositionally biased region" description="Polar residues" evidence="1">
    <location>
        <begin position="156"/>
        <end position="167"/>
    </location>
</feature>
<name>A0A3M7MAT2_9PLEO</name>
<dbReference type="OrthoDB" id="4160836at2759"/>
<accession>A0A3M7MAT2</accession>
<evidence type="ECO:0000256" key="1">
    <source>
        <dbReference type="SAM" id="MobiDB-lite"/>
    </source>
</evidence>
<protein>
    <submittedName>
        <fullName evidence="2">Structural maintenance of chromosomes 1A</fullName>
    </submittedName>
</protein>
<gene>
    <name evidence="2" type="ORF">GMOD_00006783</name>
</gene>
<proteinExistence type="predicted"/>
<feature type="compositionally biased region" description="Polar residues" evidence="1">
    <location>
        <begin position="96"/>
        <end position="108"/>
    </location>
</feature>
<dbReference type="AlphaFoldDB" id="A0A3M7MAT2"/>
<reference evidence="2 3" key="1">
    <citation type="journal article" date="2014" name="PLoS ONE">
        <title>De novo Genome Assembly of the Fungal Plant Pathogen Pyrenophora semeniperda.</title>
        <authorList>
            <person name="Soliai M.M."/>
            <person name="Meyer S.E."/>
            <person name="Udall J.A."/>
            <person name="Elzinga D.E."/>
            <person name="Hermansen R.A."/>
            <person name="Bodily P.M."/>
            <person name="Hart A.A."/>
            <person name="Coleman C.E."/>
        </authorList>
    </citation>
    <scope>NUCLEOTIDE SEQUENCE [LARGE SCALE GENOMIC DNA]</scope>
    <source>
        <strain evidence="2 3">CCB06</strain>
        <tissue evidence="2">Mycelium</tissue>
    </source>
</reference>
<dbReference type="Proteomes" id="UP000265663">
    <property type="component" value="Unassembled WGS sequence"/>
</dbReference>
<sequence>MNEPPTKRRRTNSPDDLASSPLRKPPRRPSYASPTKSHLARNYPNLVPSRRSTLSASPRRMRPVPGQNGLRREKENGASEIALQTGEDDESELPGTPSQESFEGQHQQRGGAIFSSSPSKRPPRAKRPVRQSPPRKKAPAVQLDDITRTVEDGPTQAETQPVAQQRQPPDPEIKKREQKARLQRKVEELEAEVSRCVEEIAKEQRRAPGETLPPKERDDLTQVHKPTVLQHVLTRTDTESDKPAPVSTLLCSFLPFAALSVPQPRPKQPAKAIPSHRPLELADPLPYLEMFTSLKFSTQISLPRDKVLPASSRVHQKHTIDITGPQKLLTAQIAITIDGLTHEIIDMHILRLSPWAEGELGSFIRARAQDKDIGNAAWAMDSYWELAHKRAQYWQKCQTKFAHLLAGRNNEDAENHVTQAKANTAKPIMSRKDLTRNLGRDTLVLQDKHVLFKLNWRISFDWTGEAESDVTVEAAFPKVWSETDTGASLKKVPETFTSLLRTKGAFEATRIMVALLFAR</sequence>
<evidence type="ECO:0000313" key="3">
    <source>
        <dbReference type="Proteomes" id="UP000265663"/>
    </source>
</evidence>